<dbReference type="AlphaFoldDB" id="A0A8J8SL03"/>
<feature type="region of interest" description="Disordered" evidence="5">
    <location>
        <begin position="24"/>
        <end position="55"/>
    </location>
</feature>
<evidence type="ECO:0000256" key="1">
    <source>
        <dbReference type="ARBA" id="ARBA00004442"/>
    </source>
</evidence>
<dbReference type="InterPro" id="IPR036737">
    <property type="entry name" value="OmpA-like_sf"/>
</dbReference>
<evidence type="ECO:0000256" key="2">
    <source>
        <dbReference type="ARBA" id="ARBA00023136"/>
    </source>
</evidence>
<reference evidence="8" key="1">
    <citation type="submission" date="2020-01" db="EMBL/GenBank/DDBJ databases">
        <authorList>
            <person name="Yang Y."/>
            <person name="Kwon Y.M."/>
        </authorList>
    </citation>
    <scope>NUCLEOTIDE SEQUENCE</scope>
    <source>
        <strain evidence="8">PG104</strain>
    </source>
</reference>
<dbReference type="EMBL" id="CP047289">
    <property type="protein sequence ID" value="QUS36505.1"/>
    <property type="molecule type" value="Genomic_DNA"/>
</dbReference>
<evidence type="ECO:0000259" key="7">
    <source>
        <dbReference type="PROSITE" id="PS51123"/>
    </source>
</evidence>
<dbReference type="PROSITE" id="PS51123">
    <property type="entry name" value="OMPA_2"/>
    <property type="match status" value="1"/>
</dbReference>
<gene>
    <name evidence="8" type="ORF">GR316_09675</name>
</gene>
<organism evidence="8 9">
    <name type="scientific">Falsirhodobacter algicola</name>
    <dbReference type="NCBI Taxonomy" id="2692330"/>
    <lineage>
        <taxon>Bacteria</taxon>
        <taxon>Pseudomonadati</taxon>
        <taxon>Pseudomonadota</taxon>
        <taxon>Alphaproteobacteria</taxon>
        <taxon>Rhodobacterales</taxon>
        <taxon>Paracoccaceae</taxon>
        <taxon>Falsirhodobacter</taxon>
    </lineage>
</organism>
<dbReference type="PANTHER" id="PTHR30329">
    <property type="entry name" value="STATOR ELEMENT OF FLAGELLAR MOTOR COMPLEX"/>
    <property type="match status" value="1"/>
</dbReference>
<dbReference type="PANTHER" id="PTHR30329:SF21">
    <property type="entry name" value="LIPOPROTEIN YIAD-RELATED"/>
    <property type="match status" value="1"/>
</dbReference>
<comment type="subcellular location">
    <subcellularLocation>
        <location evidence="1">Cell outer membrane</location>
    </subcellularLocation>
</comment>
<feature type="region of interest" description="Disordered" evidence="5">
    <location>
        <begin position="258"/>
        <end position="284"/>
    </location>
</feature>
<proteinExistence type="predicted"/>
<dbReference type="Pfam" id="PF00691">
    <property type="entry name" value="OmpA"/>
    <property type="match status" value="1"/>
</dbReference>
<keyword evidence="6" id="KW-0732">Signal</keyword>
<keyword evidence="9" id="KW-1185">Reference proteome</keyword>
<accession>A0A8J8SL03</accession>
<dbReference type="Proteomes" id="UP000679284">
    <property type="component" value="Chromosome"/>
</dbReference>
<feature type="domain" description="OmpA-like" evidence="7">
    <location>
        <begin position="172"/>
        <end position="284"/>
    </location>
</feature>
<evidence type="ECO:0000313" key="8">
    <source>
        <dbReference type="EMBL" id="QUS36505.1"/>
    </source>
</evidence>
<evidence type="ECO:0000256" key="6">
    <source>
        <dbReference type="SAM" id="SignalP"/>
    </source>
</evidence>
<dbReference type="InterPro" id="IPR050330">
    <property type="entry name" value="Bact_OuterMem_StrucFunc"/>
</dbReference>
<keyword evidence="3" id="KW-0998">Cell outer membrane</keyword>
<dbReference type="CDD" id="cd07185">
    <property type="entry name" value="OmpA_C-like"/>
    <property type="match status" value="1"/>
</dbReference>
<name>A0A8J8SL03_9RHOB</name>
<dbReference type="PRINTS" id="PR01021">
    <property type="entry name" value="OMPADOMAIN"/>
</dbReference>
<evidence type="ECO:0000256" key="3">
    <source>
        <dbReference type="ARBA" id="ARBA00023237"/>
    </source>
</evidence>
<protein>
    <submittedName>
        <fullName evidence="8">OmpA family protein</fullName>
    </submittedName>
</protein>
<keyword evidence="2 4" id="KW-0472">Membrane</keyword>
<evidence type="ECO:0000256" key="5">
    <source>
        <dbReference type="SAM" id="MobiDB-lite"/>
    </source>
</evidence>
<dbReference type="SUPFAM" id="SSF103088">
    <property type="entry name" value="OmpA-like"/>
    <property type="match status" value="1"/>
</dbReference>
<feature type="chain" id="PRO_5035206989" evidence="6">
    <location>
        <begin position="21"/>
        <end position="284"/>
    </location>
</feature>
<dbReference type="KEGG" id="fap:GR316_09675"/>
<dbReference type="RefSeq" id="WP_211783728.1">
    <property type="nucleotide sequence ID" value="NZ_CP047289.1"/>
</dbReference>
<dbReference type="InterPro" id="IPR006664">
    <property type="entry name" value="OMP_bac"/>
</dbReference>
<evidence type="ECO:0000313" key="9">
    <source>
        <dbReference type="Proteomes" id="UP000679284"/>
    </source>
</evidence>
<sequence>MIRRLYLCLCLGLAAAPASAFTPPFPGPATLTREEAADPGSTAIPTAPWTEEGAPPPVAEGAVLRSAWQMTPPEGFTTLSILQPIRAAIVADGWEILLDCDTDRCGGYDFRYALDLFPEPEMHVDLGDFRFISAQRGAARLAVTVSRSGVEAFVQRTEVTPDAPTPLPQAGFGAQAVVLEGLDFASGESALQGAQPALEPLLDWLRRTPQARVMLVGHTDRSGDAAANLALSRSRAEAVRDWLITQGIAAERLRADGVGGLAPRDTDATEAGRARNRRVEVLPD</sequence>
<dbReference type="Gene3D" id="3.30.1330.60">
    <property type="entry name" value="OmpA-like domain"/>
    <property type="match status" value="1"/>
</dbReference>
<dbReference type="InterPro" id="IPR006665">
    <property type="entry name" value="OmpA-like"/>
</dbReference>
<dbReference type="GO" id="GO:0009279">
    <property type="term" value="C:cell outer membrane"/>
    <property type="evidence" value="ECO:0007669"/>
    <property type="project" value="UniProtKB-SubCell"/>
</dbReference>
<feature type="compositionally biased region" description="Basic and acidic residues" evidence="5">
    <location>
        <begin position="264"/>
        <end position="284"/>
    </location>
</feature>
<feature type="signal peptide" evidence="6">
    <location>
        <begin position="1"/>
        <end position="20"/>
    </location>
</feature>
<evidence type="ECO:0000256" key="4">
    <source>
        <dbReference type="PROSITE-ProRule" id="PRU00473"/>
    </source>
</evidence>